<dbReference type="Proteomes" id="UP000541352">
    <property type="component" value="Unassembled WGS sequence"/>
</dbReference>
<evidence type="ECO:0000313" key="2">
    <source>
        <dbReference type="EMBL" id="MBB3839015.1"/>
    </source>
</evidence>
<dbReference type="InterPro" id="IPR018490">
    <property type="entry name" value="cNMP-bd_dom_sf"/>
</dbReference>
<dbReference type="AlphaFoldDB" id="A0A7W5ZKV1"/>
<dbReference type="EMBL" id="JACIBY010000005">
    <property type="protein sequence ID" value="MBB3839015.1"/>
    <property type="molecule type" value="Genomic_DNA"/>
</dbReference>
<evidence type="ECO:0000313" key="3">
    <source>
        <dbReference type="Proteomes" id="UP000541352"/>
    </source>
</evidence>
<dbReference type="RefSeq" id="WP_183974899.1">
    <property type="nucleotide sequence ID" value="NZ_JACIBY010000005.1"/>
</dbReference>
<gene>
    <name evidence="2" type="ORF">FHS57_003021</name>
</gene>
<dbReference type="InterPro" id="IPR000595">
    <property type="entry name" value="cNMP-bd_dom"/>
</dbReference>
<dbReference type="InterPro" id="IPR014710">
    <property type="entry name" value="RmlC-like_jellyroll"/>
</dbReference>
<dbReference type="Pfam" id="PF00027">
    <property type="entry name" value="cNMP_binding"/>
    <property type="match status" value="1"/>
</dbReference>
<dbReference type="CDD" id="cd00038">
    <property type="entry name" value="CAP_ED"/>
    <property type="match status" value="1"/>
</dbReference>
<proteinExistence type="predicted"/>
<accession>A0A7W5ZKV1</accession>
<dbReference type="Gene3D" id="2.60.120.10">
    <property type="entry name" value="Jelly Rolls"/>
    <property type="match status" value="1"/>
</dbReference>
<comment type="caution">
    <text evidence="2">The sequence shown here is derived from an EMBL/GenBank/DDBJ whole genome shotgun (WGS) entry which is preliminary data.</text>
</comment>
<feature type="domain" description="Cyclic nucleotide-binding" evidence="1">
    <location>
        <begin position="15"/>
        <end position="57"/>
    </location>
</feature>
<organism evidence="2 3">
    <name type="scientific">Runella defluvii</name>
    <dbReference type="NCBI Taxonomy" id="370973"/>
    <lineage>
        <taxon>Bacteria</taxon>
        <taxon>Pseudomonadati</taxon>
        <taxon>Bacteroidota</taxon>
        <taxon>Cytophagia</taxon>
        <taxon>Cytophagales</taxon>
        <taxon>Spirosomataceae</taxon>
        <taxon>Runella</taxon>
    </lineage>
</organism>
<dbReference type="PROSITE" id="PS50042">
    <property type="entry name" value="CNMP_BINDING_3"/>
    <property type="match status" value="1"/>
</dbReference>
<evidence type="ECO:0000259" key="1">
    <source>
        <dbReference type="PROSITE" id="PS50042"/>
    </source>
</evidence>
<keyword evidence="3" id="KW-1185">Reference proteome</keyword>
<reference evidence="2 3" key="1">
    <citation type="submission" date="2020-08" db="EMBL/GenBank/DDBJ databases">
        <title>Genomic Encyclopedia of Type Strains, Phase IV (KMG-IV): sequencing the most valuable type-strain genomes for metagenomic binning, comparative biology and taxonomic classification.</title>
        <authorList>
            <person name="Goeker M."/>
        </authorList>
    </citation>
    <scope>NUCLEOTIDE SEQUENCE [LARGE SCALE GENOMIC DNA]</scope>
    <source>
        <strain evidence="2 3">DSM 17976</strain>
    </source>
</reference>
<protein>
    <submittedName>
        <fullName evidence="2">CRP-like cAMP-binding protein</fullName>
    </submittedName>
</protein>
<sequence>MNSDLLQQLFGDAPLPRQEMEAIVALLDIQTFPKGTHILREGEISSKCFFILKGCVRQYLLDDGIEKTTAFYTENQAVVSFDTYLQQKPSRHYFMCVEDVTAIVGNPSEEKEMYQKFPKLESLTRMMVEQGFGKTQEDFATFITSSPEERYLNLQTNRPDLLQRVPQHQIASYLGITPESLSRIRRRLAKK</sequence>
<dbReference type="SUPFAM" id="SSF51206">
    <property type="entry name" value="cAMP-binding domain-like"/>
    <property type="match status" value="1"/>
</dbReference>
<name>A0A7W5ZKV1_9BACT</name>